<dbReference type="STRING" id="1104324.P186_1146"/>
<dbReference type="RefSeq" id="WP_014288407.1">
    <property type="nucleotide sequence ID" value="NC_016645.1"/>
</dbReference>
<dbReference type="CDD" id="cd06558">
    <property type="entry name" value="crotonase-like"/>
    <property type="match status" value="1"/>
</dbReference>
<evidence type="ECO:0000313" key="4">
    <source>
        <dbReference type="EMBL" id="AET32579.1"/>
    </source>
</evidence>
<protein>
    <submittedName>
        <fullName evidence="4">Enoyl-CoA hydratase</fullName>
    </submittedName>
</protein>
<dbReference type="InterPro" id="IPR018376">
    <property type="entry name" value="Enoyl-CoA_hyd/isom_CS"/>
</dbReference>
<dbReference type="EMBL" id="CP003098">
    <property type="protein sequence ID" value="AET32579.1"/>
    <property type="molecule type" value="Genomic_DNA"/>
</dbReference>
<dbReference type="PANTHER" id="PTHR11941:SF54">
    <property type="entry name" value="ENOYL-COA HYDRATASE, MITOCHONDRIAL"/>
    <property type="match status" value="1"/>
</dbReference>
<dbReference type="GO" id="GO:0016836">
    <property type="term" value="F:hydro-lyase activity"/>
    <property type="evidence" value="ECO:0007669"/>
    <property type="project" value="UniProtKB-ARBA"/>
</dbReference>
<evidence type="ECO:0000256" key="3">
    <source>
        <dbReference type="RuleBase" id="RU003707"/>
    </source>
</evidence>
<proteinExistence type="inferred from homology"/>
<dbReference type="InterPro" id="IPR029045">
    <property type="entry name" value="ClpP/crotonase-like_dom_sf"/>
</dbReference>
<dbReference type="Proteomes" id="UP000005867">
    <property type="component" value="Chromosome"/>
</dbReference>
<accession>G7VCF9</accession>
<dbReference type="PROSITE" id="PS00166">
    <property type="entry name" value="ENOYL_COA_HYDRATASE"/>
    <property type="match status" value="1"/>
</dbReference>
<dbReference type="Pfam" id="PF00378">
    <property type="entry name" value="ECH_1"/>
    <property type="match status" value="1"/>
</dbReference>
<gene>
    <name evidence="4" type="ORF">P186_1146</name>
</gene>
<dbReference type="GO" id="GO:0006635">
    <property type="term" value="P:fatty acid beta-oxidation"/>
    <property type="evidence" value="ECO:0007669"/>
    <property type="project" value="TreeGrafter"/>
</dbReference>
<evidence type="ECO:0000313" key="5">
    <source>
        <dbReference type="Proteomes" id="UP000005867"/>
    </source>
</evidence>
<dbReference type="eggNOG" id="arCOG00249">
    <property type="taxonomic scope" value="Archaea"/>
</dbReference>
<comment type="similarity">
    <text evidence="1 3">Belongs to the enoyl-CoA hydratase/isomerase family.</text>
</comment>
<dbReference type="AlphaFoldDB" id="G7VCF9"/>
<evidence type="ECO:0000256" key="2">
    <source>
        <dbReference type="ARBA" id="ARBA00023239"/>
    </source>
</evidence>
<sequence>MIRLETRGDIAYITIDNPPLNLITLEMRKRLGEAVEEVAESGAKVLVVRSTGDKAFSAGGDVTEFLHTSQMDLLEWGRTIESISNLPIPTIALIRGYALGAGFEIALACDVRIVASDAVLGLPEVRLGMIPASGGLTKLVKFLGPRALYYLLLGKRMSAEEAHRLGLVDEVVAPGDLERRGEELAKELAELPPLAVRALKASVRAALESSVEVGYLVERSLFGLLRYSNDFAEGIKAFKEKRKPRYTGN</sequence>
<dbReference type="InterPro" id="IPR001753">
    <property type="entry name" value="Enoyl-CoA_hydra/iso"/>
</dbReference>
<dbReference type="HOGENOM" id="CLU_009834_7_6_2"/>
<dbReference type="PANTHER" id="PTHR11941">
    <property type="entry name" value="ENOYL-COA HYDRATASE-RELATED"/>
    <property type="match status" value="1"/>
</dbReference>
<dbReference type="KEGG" id="pyr:P186_1146"/>
<dbReference type="BioCyc" id="PSP1104324:GJSN-1118-MONOMER"/>
<name>G7VCF9_9CREN</name>
<keyword evidence="2" id="KW-0456">Lyase</keyword>
<dbReference type="SUPFAM" id="SSF52096">
    <property type="entry name" value="ClpP/crotonase"/>
    <property type="match status" value="1"/>
</dbReference>
<dbReference type="FunFam" id="1.10.12.10:FF:000001">
    <property type="entry name" value="Probable enoyl-CoA hydratase, mitochondrial"/>
    <property type="match status" value="1"/>
</dbReference>
<dbReference type="Gene3D" id="3.90.226.10">
    <property type="entry name" value="2-enoyl-CoA Hydratase, Chain A, domain 1"/>
    <property type="match status" value="1"/>
</dbReference>
<organism evidence="4 5">
    <name type="scientific">Pyrobaculum ferrireducens</name>
    <dbReference type="NCBI Taxonomy" id="1104324"/>
    <lineage>
        <taxon>Archaea</taxon>
        <taxon>Thermoproteota</taxon>
        <taxon>Thermoprotei</taxon>
        <taxon>Thermoproteales</taxon>
        <taxon>Thermoproteaceae</taxon>
        <taxon>Pyrobaculum</taxon>
    </lineage>
</organism>
<dbReference type="OrthoDB" id="27846at2157"/>
<evidence type="ECO:0000256" key="1">
    <source>
        <dbReference type="ARBA" id="ARBA00005254"/>
    </source>
</evidence>
<keyword evidence="5" id="KW-1185">Reference proteome</keyword>
<reference evidence="4 5" key="1">
    <citation type="journal article" date="2012" name="J. Bacteriol.">
        <title>Complete genome sequence of strain 1860, a crenarchaeon of the genus pyrobaculum able to grow with various electron acceptors.</title>
        <authorList>
            <person name="Mardanov A.V."/>
            <person name="Gumerov V.M."/>
            <person name="Slobodkina G.B."/>
            <person name="Beletsky A.V."/>
            <person name="Bonch-Osmolovskaya E.A."/>
            <person name="Ravin N.V."/>
            <person name="Skryabin K.G."/>
        </authorList>
    </citation>
    <scope>NUCLEOTIDE SEQUENCE [LARGE SCALE GENOMIC DNA]</scope>
    <source>
        <strain evidence="4 5">1860</strain>
    </source>
</reference>
<dbReference type="GeneID" id="11595400"/>